<evidence type="ECO:0000313" key="4">
    <source>
        <dbReference type="Proteomes" id="UP000284021"/>
    </source>
</evidence>
<feature type="compositionally biased region" description="Basic and acidic residues" evidence="1">
    <location>
        <begin position="14"/>
        <end position="28"/>
    </location>
</feature>
<protein>
    <submittedName>
        <fullName evidence="3">Tetratricopeptide repeat protein</fullName>
    </submittedName>
</protein>
<accession>A0A418X978</accession>
<dbReference type="EMBL" id="QYUR01000008">
    <property type="protein sequence ID" value="RJG09039.1"/>
    <property type="molecule type" value="Genomic_DNA"/>
</dbReference>
<dbReference type="Gene3D" id="1.25.40.10">
    <property type="entry name" value="Tetratricopeptide repeat domain"/>
    <property type="match status" value="2"/>
</dbReference>
<gene>
    <name evidence="3" type="ORF">D3879_24815</name>
</gene>
<reference evidence="3 4" key="1">
    <citation type="submission" date="2018-09" db="EMBL/GenBank/DDBJ databases">
        <authorList>
            <person name="Zhu H."/>
        </authorList>
    </citation>
    <scope>NUCLEOTIDE SEQUENCE [LARGE SCALE GENOMIC DNA]</scope>
    <source>
        <strain evidence="3 4">K1S02-6</strain>
    </source>
</reference>
<name>A0A418X978_9PSED</name>
<dbReference type="OrthoDB" id="8912424at2"/>
<dbReference type="Pfam" id="PF20698">
    <property type="entry name" value="PIN-TPR-GreABC"/>
    <property type="match status" value="1"/>
</dbReference>
<evidence type="ECO:0000313" key="3">
    <source>
        <dbReference type="EMBL" id="RJG09039.1"/>
    </source>
</evidence>
<comment type="caution">
    <text evidence="3">The sequence shown here is derived from an EMBL/GenBank/DDBJ whole genome shotgun (WGS) entry which is preliminary data.</text>
</comment>
<dbReference type="SUPFAM" id="SSF48452">
    <property type="entry name" value="TPR-like"/>
    <property type="match status" value="1"/>
</dbReference>
<evidence type="ECO:0000256" key="1">
    <source>
        <dbReference type="SAM" id="MobiDB-lite"/>
    </source>
</evidence>
<dbReference type="RefSeq" id="WP_119956833.1">
    <property type="nucleotide sequence ID" value="NZ_QYUR01000008.1"/>
</dbReference>
<feature type="domain" description="PIN" evidence="2">
    <location>
        <begin position="1148"/>
        <end position="1285"/>
    </location>
</feature>
<keyword evidence="4" id="KW-1185">Reference proteome</keyword>
<dbReference type="InterPro" id="IPR048987">
    <property type="entry name" value="PIN-TPR-GreABC"/>
</dbReference>
<organism evidence="3 4">
    <name type="scientific">Pseudomonas cavernicola</name>
    <dbReference type="NCBI Taxonomy" id="2320866"/>
    <lineage>
        <taxon>Bacteria</taxon>
        <taxon>Pseudomonadati</taxon>
        <taxon>Pseudomonadota</taxon>
        <taxon>Gammaproteobacteria</taxon>
        <taxon>Pseudomonadales</taxon>
        <taxon>Pseudomonadaceae</taxon>
        <taxon>Pseudomonas</taxon>
    </lineage>
</organism>
<proteinExistence type="predicted"/>
<dbReference type="Proteomes" id="UP000284021">
    <property type="component" value="Unassembled WGS sequence"/>
</dbReference>
<feature type="region of interest" description="Disordered" evidence="1">
    <location>
        <begin position="1478"/>
        <end position="1511"/>
    </location>
</feature>
<dbReference type="InterPro" id="IPR011990">
    <property type="entry name" value="TPR-like_helical_dom_sf"/>
</dbReference>
<feature type="region of interest" description="Disordered" evidence="1">
    <location>
        <begin position="1"/>
        <end position="43"/>
    </location>
</feature>
<feature type="compositionally biased region" description="Basic and acidic residues" evidence="1">
    <location>
        <begin position="1478"/>
        <end position="1494"/>
    </location>
</feature>
<sequence>MPKDQPPKIKGQRGAKDNQAKQLAEKKRGLQKKVSSPKATGARGVSFEHRVQAVRLLAMCAEMPCVGVPDNFTIVKLTFQGRVHEHNTDDLVLTIAAPNGDTGTLRMQMKRALTPTTKNGTFEEAIGLAWLDFKQPTFRRGLDTNLIVYQSASAKSMDPAVEVSSMASSSSDAASWEKKVHAEGFSNERNREAYAAIKAAAELFNKAPVTLEELHQFVVHLKFVHHDLDSDSTNEVALQKQILALANVPNSDTGHVWAHLVQACAELNGLGGDVDLATVGRHIGVQLSTQFHTFRVMRKHQQSVQLGLAVHSTEGQGLATPAVGPFLVPGAAARHQEPSYPDAVPAARPSSLNKLVSRHLDSINDLLKVYRYSDAMAQLKMLGQDMKDFDDYQRALWYLLRGMCRWHMDDDATGAADDFIKSATLCDDEDKLAAARIRGHMLKNEVAEAVAAGKEALDRFPDSLVVWVSATNARILNGDKLTQADIPKEHAHQALAWQVVATSQERAGDLAGAFETAKVALTMEEASFFTKEAFLRYALQLAMQNNLNIGFRMLPPEQRAVLHEATAAFADRSKSLWPVQNLRVAAAALTHLGYAYLLTERPQEALALIEEARALGAASDESLFRVEIEALCDLDRPQEALIRVEASLPQLPDDGLLAYAQAAVLARNLEKLDAAWAEGQRRTASPDAERLNRTLRVMRWDLLLRDGRSEELRVEVTVAGVTPASTSITDLVFAARAHRVPGGDKKLAKQYIDRVAELSIDSPEQGETYLGAQLLFHSERYAEAAALYARILPANSFSELHTDLLFCYLRTGQRAKARELLRTMEPAWKLSQDARHMALELSQVAGDWSMVATLAEDEMTADPKRATAWLLRILAAASTEQSNLDTVIGEAPEELLGSVREMAQLASAEIRHGHVMKGLRRLYKAKRTHMGDTEAAALHLTSVLLTDLPLKELEDVPEVVGPGTSVVLTDAQGGQRRLTIDPDGIEGLPATEEFVSPDAPEAKRLFGLHLNDSIKVEDHFGETKTYRVAQLYSSHRRLIEASHNSINTALSPTKYMTALSLPTAEDGAPDLTLIRRQLEKRVEFATQTLDLYKQHPAPLGIIAQRLGCDVIDLVRGWSSNGPKLEVGTGWSQNHDALQELLKTEAVWVVDLTMLTELATLGHLEVLKHLPKVLVSSATRDAVARKLEESSMFRESGTMFSHEGHLGFRENTKEDWHREREFLQTISKATQDHCIIMPAYGPEVVEPNLFRMNKVLSTEEYSTLLLCLEQKASLLTLDDRFQKVAFLFGVRSVWPQELLFYMAANEKIRPLDYSLSVLKMLFWRRTFVSLSVQELTAMMDQGNSWLTIGVNSLRDYLCDPTVQFGSAALVVLNFIGWLYRRGNCELGVVLELVEYLVEPLLRHNSCPAEWIYSSTVYLCWALGFTREDAAECRYVAQFVLRAAARTKHPMKSVAVKATVLYGTVIPWFVAGVLEDEDPAPKEAVQDDKRRSKPEDTPATFATEEPIPGPPEL</sequence>
<evidence type="ECO:0000259" key="2">
    <source>
        <dbReference type="Pfam" id="PF20698"/>
    </source>
</evidence>